<organism evidence="2 3">
    <name type="scientific">Linnemannia elongata AG-77</name>
    <dbReference type="NCBI Taxonomy" id="1314771"/>
    <lineage>
        <taxon>Eukaryota</taxon>
        <taxon>Fungi</taxon>
        <taxon>Fungi incertae sedis</taxon>
        <taxon>Mucoromycota</taxon>
        <taxon>Mortierellomycotina</taxon>
        <taxon>Mortierellomycetes</taxon>
        <taxon>Mortierellales</taxon>
        <taxon>Mortierellaceae</taxon>
        <taxon>Linnemannia</taxon>
    </lineage>
</organism>
<accession>A0A197JPG3</accession>
<dbReference type="EMBL" id="KV442068">
    <property type="protein sequence ID" value="OAQ26371.1"/>
    <property type="molecule type" value="Genomic_DNA"/>
</dbReference>
<dbReference type="AlphaFoldDB" id="A0A197JPG3"/>
<protein>
    <submittedName>
        <fullName evidence="2">Uncharacterized protein</fullName>
    </submittedName>
</protein>
<evidence type="ECO:0000313" key="2">
    <source>
        <dbReference type="EMBL" id="OAQ26371.1"/>
    </source>
</evidence>
<dbReference type="OrthoDB" id="2438830at2759"/>
<feature type="region of interest" description="Disordered" evidence="1">
    <location>
        <begin position="313"/>
        <end position="335"/>
    </location>
</feature>
<evidence type="ECO:0000256" key="1">
    <source>
        <dbReference type="SAM" id="MobiDB-lite"/>
    </source>
</evidence>
<proteinExistence type="predicted"/>
<evidence type="ECO:0000313" key="3">
    <source>
        <dbReference type="Proteomes" id="UP000078512"/>
    </source>
</evidence>
<sequence>MDDIHDSPSPLPSNAQELYSLIHSLVAEVQELKAHRDRHSPYKYAEPEAPVQKLVFDETREALYPNGVASAQTFFKRTNSSPRAIAGVTAKVSKRIRTLPQNPHQVYSAPAAFEKFPEQSHEKQVDTALSSLQSHLAHLTRPIDHLAFEVMESHRVWSYRDEDGNINQGLQGYESIEDFANHVHGIYEEQTTSLLAALNDYRGYLADLSHQVSDIRLNLSHSAISKGRAEEQQPPTTTPTAAAATVRLTTAATAASATTDSSPVGGRLHLYSKAWKLLTYEQWSRQGPALAREVVALLHKKVIEEDIIPRFHQPPLYDPQVDRGPPPSTKPASIEQEIPPVPMEWEEIPVPGSAVRFLTLVTGLHRGPEASPTMNATTGHLDISLIGRSDHDS</sequence>
<dbReference type="Proteomes" id="UP000078512">
    <property type="component" value="Unassembled WGS sequence"/>
</dbReference>
<gene>
    <name evidence="2" type="ORF">K457DRAFT_22322</name>
</gene>
<reference evidence="2 3" key="1">
    <citation type="submission" date="2016-05" db="EMBL/GenBank/DDBJ databases">
        <title>Genome sequencing reveals origins of a unique bacterial endosymbiosis in the earliest lineages of terrestrial Fungi.</title>
        <authorList>
            <consortium name="DOE Joint Genome Institute"/>
            <person name="Uehling J."/>
            <person name="Gryganskyi A."/>
            <person name="Hameed K."/>
            <person name="Tschaplinski T."/>
            <person name="Misztal P."/>
            <person name="Wu S."/>
            <person name="Desiro A."/>
            <person name="Vande Pol N."/>
            <person name="Du Z.-Y."/>
            <person name="Zienkiewicz A."/>
            <person name="Zienkiewicz K."/>
            <person name="Morin E."/>
            <person name="Tisserant E."/>
            <person name="Splivallo R."/>
            <person name="Hainaut M."/>
            <person name="Henrissat B."/>
            <person name="Ohm R."/>
            <person name="Kuo A."/>
            <person name="Yan J."/>
            <person name="Lipzen A."/>
            <person name="Nolan M."/>
            <person name="Labutti K."/>
            <person name="Barry K."/>
            <person name="Goldstein A."/>
            <person name="Labbe J."/>
            <person name="Schadt C."/>
            <person name="Tuskan G."/>
            <person name="Grigoriev I."/>
            <person name="Martin F."/>
            <person name="Vilgalys R."/>
            <person name="Bonito G."/>
        </authorList>
    </citation>
    <scope>NUCLEOTIDE SEQUENCE [LARGE SCALE GENOMIC DNA]</scope>
    <source>
        <strain evidence="2 3">AG-77</strain>
    </source>
</reference>
<keyword evidence="3" id="KW-1185">Reference proteome</keyword>
<name>A0A197JPG3_9FUNG</name>